<protein>
    <submittedName>
        <fullName evidence="2">Uncharacterized protein</fullName>
    </submittedName>
</protein>
<dbReference type="AlphaFoldDB" id="A0AAV9BVV7"/>
<keyword evidence="3" id="KW-1185">Reference proteome</keyword>
<accession>A0AAV9BVV7</accession>
<name>A0AAV9BVV7_ACOGR</name>
<comment type="caution">
    <text evidence="2">The sequence shown here is derived from an EMBL/GenBank/DDBJ whole genome shotgun (WGS) entry which is preliminary data.</text>
</comment>
<keyword evidence="1" id="KW-1133">Transmembrane helix</keyword>
<keyword evidence="1" id="KW-0812">Transmembrane</keyword>
<reference evidence="2" key="1">
    <citation type="journal article" date="2023" name="Nat. Commun.">
        <title>Diploid and tetraploid genomes of Acorus and the evolution of monocots.</title>
        <authorList>
            <person name="Ma L."/>
            <person name="Liu K.W."/>
            <person name="Li Z."/>
            <person name="Hsiao Y.Y."/>
            <person name="Qi Y."/>
            <person name="Fu T."/>
            <person name="Tang G.D."/>
            <person name="Zhang D."/>
            <person name="Sun W.H."/>
            <person name="Liu D.K."/>
            <person name="Li Y."/>
            <person name="Chen G.Z."/>
            <person name="Liu X.D."/>
            <person name="Liao X.Y."/>
            <person name="Jiang Y.T."/>
            <person name="Yu X."/>
            <person name="Hao Y."/>
            <person name="Huang J."/>
            <person name="Zhao X.W."/>
            <person name="Ke S."/>
            <person name="Chen Y.Y."/>
            <person name="Wu W.L."/>
            <person name="Hsu J.L."/>
            <person name="Lin Y.F."/>
            <person name="Huang M.D."/>
            <person name="Li C.Y."/>
            <person name="Huang L."/>
            <person name="Wang Z.W."/>
            <person name="Zhao X."/>
            <person name="Zhong W.Y."/>
            <person name="Peng D.H."/>
            <person name="Ahmad S."/>
            <person name="Lan S."/>
            <person name="Zhang J.S."/>
            <person name="Tsai W.C."/>
            <person name="Van de Peer Y."/>
            <person name="Liu Z.J."/>
        </authorList>
    </citation>
    <scope>NUCLEOTIDE SEQUENCE</scope>
    <source>
        <strain evidence="2">SCP</strain>
    </source>
</reference>
<feature type="transmembrane region" description="Helical" evidence="1">
    <location>
        <begin position="12"/>
        <end position="30"/>
    </location>
</feature>
<proteinExistence type="predicted"/>
<reference evidence="2" key="2">
    <citation type="submission" date="2023-06" db="EMBL/GenBank/DDBJ databases">
        <authorList>
            <person name="Ma L."/>
            <person name="Liu K.-W."/>
            <person name="Li Z."/>
            <person name="Hsiao Y.-Y."/>
            <person name="Qi Y."/>
            <person name="Fu T."/>
            <person name="Tang G."/>
            <person name="Zhang D."/>
            <person name="Sun W.-H."/>
            <person name="Liu D.-K."/>
            <person name="Li Y."/>
            <person name="Chen G.-Z."/>
            <person name="Liu X.-D."/>
            <person name="Liao X.-Y."/>
            <person name="Jiang Y.-T."/>
            <person name="Yu X."/>
            <person name="Hao Y."/>
            <person name="Huang J."/>
            <person name="Zhao X.-W."/>
            <person name="Ke S."/>
            <person name="Chen Y.-Y."/>
            <person name="Wu W.-L."/>
            <person name="Hsu J.-L."/>
            <person name="Lin Y.-F."/>
            <person name="Huang M.-D."/>
            <person name="Li C.-Y."/>
            <person name="Huang L."/>
            <person name="Wang Z.-W."/>
            <person name="Zhao X."/>
            <person name="Zhong W.-Y."/>
            <person name="Peng D.-H."/>
            <person name="Ahmad S."/>
            <person name="Lan S."/>
            <person name="Zhang J.-S."/>
            <person name="Tsai W.-C."/>
            <person name="Van De Peer Y."/>
            <person name="Liu Z.-J."/>
        </authorList>
    </citation>
    <scope>NUCLEOTIDE SEQUENCE</scope>
    <source>
        <strain evidence="2">SCP</strain>
        <tissue evidence="2">Leaves</tissue>
    </source>
</reference>
<evidence type="ECO:0000256" key="1">
    <source>
        <dbReference type="SAM" id="Phobius"/>
    </source>
</evidence>
<gene>
    <name evidence="2" type="ORF">QJS04_geneDACA019874</name>
</gene>
<sequence length="86" mass="9930">MASRFGTKEINMSTFFEGFIGLSFIYEFSFRKNGKELFKRSVLAQGTTKMRTKRDGGALQKEESISMVNKGSKRMLFSNRRRKNGM</sequence>
<organism evidence="2 3">
    <name type="scientific">Acorus gramineus</name>
    <name type="common">Dwarf sweet flag</name>
    <dbReference type="NCBI Taxonomy" id="55184"/>
    <lineage>
        <taxon>Eukaryota</taxon>
        <taxon>Viridiplantae</taxon>
        <taxon>Streptophyta</taxon>
        <taxon>Embryophyta</taxon>
        <taxon>Tracheophyta</taxon>
        <taxon>Spermatophyta</taxon>
        <taxon>Magnoliopsida</taxon>
        <taxon>Liliopsida</taxon>
        <taxon>Acoraceae</taxon>
        <taxon>Acorus</taxon>
    </lineage>
</organism>
<evidence type="ECO:0000313" key="3">
    <source>
        <dbReference type="Proteomes" id="UP001179952"/>
    </source>
</evidence>
<dbReference type="EMBL" id="JAUJYN010000001">
    <property type="protein sequence ID" value="KAK1280502.1"/>
    <property type="molecule type" value="Genomic_DNA"/>
</dbReference>
<evidence type="ECO:0000313" key="2">
    <source>
        <dbReference type="EMBL" id="KAK1280502.1"/>
    </source>
</evidence>
<keyword evidence="1" id="KW-0472">Membrane</keyword>
<dbReference type="Proteomes" id="UP001179952">
    <property type="component" value="Unassembled WGS sequence"/>
</dbReference>